<evidence type="ECO:0000313" key="2">
    <source>
        <dbReference type="Proteomes" id="UP000662747"/>
    </source>
</evidence>
<dbReference type="Pfam" id="PF15575">
    <property type="entry name" value="Imm49"/>
    <property type="match status" value="1"/>
</dbReference>
<dbReference type="InterPro" id="IPR029074">
    <property type="entry name" value="Imm49"/>
</dbReference>
<name>A0ABX7NXT1_9BACT</name>
<dbReference type="Proteomes" id="UP000662747">
    <property type="component" value="Chromosome"/>
</dbReference>
<keyword evidence="2" id="KW-1185">Reference proteome</keyword>
<sequence>MNKLDMRAVAASATASAALLEHALEQGGHPPEKTERILFHLSRYLRAAGIARLLTEVDRDAFRLCLQHSAEARRQLLQWAIGARRPFNRFTATGHHGPLCDALAVGADELARDIVRLSSDTPVKAYEHEEDFLYARLLGLLALDADAAPGRAEPLLDALEHVLEGQEAPRLAMGRALVARKQDAFDAALDDLLTEHASRHDAMARIMSAEDECSLTERYVSVEGLALLRLAQRRGLAVQTEYIFLPSLARAPW</sequence>
<accession>A0ABX7NXT1</accession>
<proteinExistence type="predicted"/>
<evidence type="ECO:0000313" key="1">
    <source>
        <dbReference type="EMBL" id="QSQ23712.1"/>
    </source>
</evidence>
<protein>
    <submittedName>
        <fullName evidence="1">Immunity 49 family protein</fullName>
    </submittedName>
</protein>
<dbReference type="EMBL" id="CP071090">
    <property type="protein sequence ID" value="QSQ23712.1"/>
    <property type="molecule type" value="Genomic_DNA"/>
</dbReference>
<dbReference type="RefSeq" id="WP_206725283.1">
    <property type="nucleotide sequence ID" value="NZ_CP071090.1"/>
</dbReference>
<organism evidence="1 2">
    <name type="scientific">Pyxidicoccus parkwayensis</name>
    <dbReference type="NCBI Taxonomy" id="2813578"/>
    <lineage>
        <taxon>Bacteria</taxon>
        <taxon>Pseudomonadati</taxon>
        <taxon>Myxococcota</taxon>
        <taxon>Myxococcia</taxon>
        <taxon>Myxococcales</taxon>
        <taxon>Cystobacterineae</taxon>
        <taxon>Myxococcaceae</taxon>
        <taxon>Pyxidicoccus</taxon>
    </lineage>
</organism>
<gene>
    <name evidence="1" type="ORF">JY651_01630</name>
</gene>
<reference evidence="1 2" key="1">
    <citation type="submission" date="2021-02" db="EMBL/GenBank/DDBJ databases">
        <title>De Novo genome assembly of isolated myxobacteria.</title>
        <authorList>
            <person name="Stevens D.C."/>
        </authorList>
    </citation>
    <scope>NUCLEOTIDE SEQUENCE [LARGE SCALE GENOMIC DNA]</scope>
    <source>
        <strain evidence="2">SCPEA02</strain>
    </source>
</reference>